<dbReference type="GO" id="GO:0008863">
    <property type="term" value="F:formate dehydrogenase (NAD+) activity"/>
    <property type="evidence" value="ECO:0007669"/>
    <property type="project" value="InterPro"/>
</dbReference>
<comment type="cofactor">
    <cofactor evidence="1">
        <name>heme</name>
        <dbReference type="ChEBI" id="CHEBI:30413"/>
    </cofactor>
</comment>
<dbReference type="Pfam" id="PF01292">
    <property type="entry name" value="Ni_hydr_CYTB"/>
    <property type="match status" value="1"/>
</dbReference>
<evidence type="ECO:0000259" key="15">
    <source>
        <dbReference type="Pfam" id="PF01292"/>
    </source>
</evidence>
<keyword evidence="8" id="KW-0479">Metal-binding</keyword>
<dbReference type="InterPro" id="IPR011577">
    <property type="entry name" value="Cyt_b561_bac/Ni-Hgenase"/>
</dbReference>
<evidence type="ECO:0000256" key="3">
    <source>
        <dbReference type="ARBA" id="ARBA00010747"/>
    </source>
</evidence>
<evidence type="ECO:0000256" key="7">
    <source>
        <dbReference type="ARBA" id="ARBA00022692"/>
    </source>
</evidence>
<dbReference type="GO" id="GO:0046872">
    <property type="term" value="F:metal ion binding"/>
    <property type="evidence" value="ECO:0007669"/>
    <property type="project" value="UniProtKB-KW"/>
</dbReference>
<dbReference type="InterPro" id="IPR016174">
    <property type="entry name" value="Di-haem_cyt_TM"/>
</dbReference>
<dbReference type="RefSeq" id="WP_054196118.1">
    <property type="nucleotide sequence ID" value="NZ_CABMKQ010000002.1"/>
</dbReference>
<gene>
    <name evidence="16" type="primary">fdhC</name>
    <name evidence="16" type="ORF">CCON33237_0328</name>
</gene>
<evidence type="ECO:0000256" key="9">
    <source>
        <dbReference type="ARBA" id="ARBA00022982"/>
    </source>
</evidence>
<evidence type="ECO:0000256" key="1">
    <source>
        <dbReference type="ARBA" id="ARBA00001971"/>
    </source>
</evidence>
<keyword evidence="12 13" id="KW-0472">Membrane</keyword>
<keyword evidence="5" id="KW-1003">Cell membrane</keyword>
<dbReference type="KEGG" id="ccoc:CCON33237_0328"/>
<dbReference type="GO" id="GO:0009055">
    <property type="term" value="F:electron transfer activity"/>
    <property type="evidence" value="ECO:0007669"/>
    <property type="project" value="InterPro"/>
</dbReference>
<dbReference type="GO" id="GO:0009061">
    <property type="term" value="P:anaerobic respiration"/>
    <property type="evidence" value="ECO:0007669"/>
    <property type="project" value="TreeGrafter"/>
</dbReference>
<name>A0A0M4TA93_9BACT</name>
<keyword evidence="11" id="KW-0408">Iron</keyword>
<dbReference type="GO" id="GO:0009326">
    <property type="term" value="C:formate dehydrogenase complex"/>
    <property type="evidence" value="ECO:0007669"/>
    <property type="project" value="InterPro"/>
</dbReference>
<evidence type="ECO:0000313" key="17">
    <source>
        <dbReference type="Proteomes" id="UP000066049"/>
    </source>
</evidence>
<keyword evidence="16" id="KW-0560">Oxidoreductase</keyword>
<dbReference type="InterPro" id="IPR006471">
    <property type="entry name" value="Formate_DH_gsu"/>
</dbReference>
<evidence type="ECO:0000256" key="8">
    <source>
        <dbReference type="ARBA" id="ARBA00022723"/>
    </source>
</evidence>
<dbReference type="PANTHER" id="PTHR30074">
    <property type="entry name" value="FORMATE DEHYDROGENASE, NITRATE-INDUCIBLE, CYTOCHROME B556 FDN SUBUNIT"/>
    <property type="match status" value="1"/>
</dbReference>
<organism evidence="16 17">
    <name type="scientific">Campylobacter concisus</name>
    <dbReference type="NCBI Taxonomy" id="199"/>
    <lineage>
        <taxon>Bacteria</taxon>
        <taxon>Pseudomonadati</taxon>
        <taxon>Campylobacterota</taxon>
        <taxon>Epsilonproteobacteria</taxon>
        <taxon>Campylobacterales</taxon>
        <taxon>Campylobacteraceae</taxon>
        <taxon>Campylobacter</taxon>
    </lineage>
</organism>
<dbReference type="PANTHER" id="PTHR30074:SF6">
    <property type="entry name" value="FORMATE DEHYDROGENASE GAMMA SUBUNIT"/>
    <property type="match status" value="1"/>
</dbReference>
<feature type="transmembrane region" description="Helical" evidence="13">
    <location>
        <begin position="59"/>
        <end position="82"/>
    </location>
</feature>
<evidence type="ECO:0000256" key="14">
    <source>
        <dbReference type="SAM" id="SignalP"/>
    </source>
</evidence>
<comment type="subcellular location">
    <subcellularLocation>
        <location evidence="2">Cell membrane</location>
        <topology evidence="2">Multi-pass membrane protein</topology>
    </subcellularLocation>
</comment>
<evidence type="ECO:0000256" key="4">
    <source>
        <dbReference type="ARBA" id="ARBA00022448"/>
    </source>
</evidence>
<keyword evidence="6" id="KW-0349">Heme</keyword>
<dbReference type="GO" id="GO:0036397">
    <property type="term" value="F:formate dehydrogenase (quinone) activity"/>
    <property type="evidence" value="ECO:0007669"/>
    <property type="project" value="TreeGrafter"/>
</dbReference>
<evidence type="ECO:0000256" key="2">
    <source>
        <dbReference type="ARBA" id="ARBA00004651"/>
    </source>
</evidence>
<dbReference type="AlphaFoldDB" id="A0A0M4TA93"/>
<dbReference type="Proteomes" id="UP000066049">
    <property type="component" value="Chromosome"/>
</dbReference>
<dbReference type="GeneID" id="28661996"/>
<keyword evidence="7 13" id="KW-0812">Transmembrane</keyword>
<feature type="transmembrane region" description="Helical" evidence="13">
    <location>
        <begin position="198"/>
        <end position="219"/>
    </location>
</feature>
<proteinExistence type="inferred from homology"/>
<evidence type="ECO:0000256" key="5">
    <source>
        <dbReference type="ARBA" id="ARBA00022475"/>
    </source>
</evidence>
<dbReference type="SUPFAM" id="SSF81342">
    <property type="entry name" value="Transmembrane di-heme cytochromes"/>
    <property type="match status" value="1"/>
</dbReference>
<feature type="transmembrane region" description="Helical" evidence="13">
    <location>
        <begin position="143"/>
        <end position="164"/>
    </location>
</feature>
<dbReference type="PATRIC" id="fig|199.248.peg.350"/>
<reference evidence="17" key="1">
    <citation type="submission" date="2015-08" db="EMBL/GenBank/DDBJ databases">
        <title>Comparative genomics of the Campylobacter concisus group.</title>
        <authorList>
            <person name="Miller W.G."/>
            <person name="Yee E."/>
            <person name="Chapman M.H."/>
            <person name="Huynh S."/>
            <person name="Bono J.L."/>
            <person name="On S.L.W."/>
            <person name="St Leger J."/>
            <person name="Foster G."/>
            <person name="Parker C.T."/>
        </authorList>
    </citation>
    <scope>NUCLEOTIDE SEQUENCE [LARGE SCALE GENOMIC DNA]</scope>
    <source>
        <strain evidence="17">ATCC 33237</strain>
    </source>
</reference>
<keyword evidence="10 13" id="KW-1133">Transmembrane helix</keyword>
<evidence type="ECO:0000256" key="11">
    <source>
        <dbReference type="ARBA" id="ARBA00023004"/>
    </source>
</evidence>
<dbReference type="GO" id="GO:0022904">
    <property type="term" value="P:respiratory electron transport chain"/>
    <property type="evidence" value="ECO:0007669"/>
    <property type="project" value="InterPro"/>
</dbReference>
<dbReference type="NCBIfam" id="TIGR01583">
    <property type="entry name" value="formate-DH-gamm"/>
    <property type="match status" value="1"/>
</dbReference>
<comment type="similarity">
    <text evidence="3">Belongs to the formate dehydrogenase gamma subunit family.</text>
</comment>
<feature type="chain" id="PRO_5005802040" evidence="14">
    <location>
        <begin position="18"/>
        <end position="315"/>
    </location>
</feature>
<keyword evidence="14" id="KW-0732">Signal</keyword>
<keyword evidence="9" id="KW-0249">Electron transport</keyword>
<dbReference type="EC" id="1.2.1.2" evidence="16"/>
<dbReference type="InterPro" id="IPR051817">
    <property type="entry name" value="FDH_cytochrome_b556_subunit"/>
</dbReference>
<dbReference type="GO" id="GO:0005886">
    <property type="term" value="C:plasma membrane"/>
    <property type="evidence" value="ECO:0007669"/>
    <property type="project" value="UniProtKB-SubCell"/>
</dbReference>
<dbReference type="GO" id="GO:0015944">
    <property type="term" value="P:formate oxidation"/>
    <property type="evidence" value="ECO:0007669"/>
    <property type="project" value="TreeGrafter"/>
</dbReference>
<dbReference type="Gene3D" id="1.20.950.20">
    <property type="entry name" value="Transmembrane di-heme cytochromes, Chain C"/>
    <property type="match status" value="1"/>
</dbReference>
<keyword evidence="4" id="KW-0813">Transport</keyword>
<feature type="transmembrane region" description="Helical" evidence="13">
    <location>
        <begin position="239"/>
        <end position="265"/>
    </location>
</feature>
<evidence type="ECO:0000256" key="12">
    <source>
        <dbReference type="ARBA" id="ARBA00023136"/>
    </source>
</evidence>
<evidence type="ECO:0000256" key="13">
    <source>
        <dbReference type="SAM" id="Phobius"/>
    </source>
</evidence>
<evidence type="ECO:0000256" key="6">
    <source>
        <dbReference type="ARBA" id="ARBA00022617"/>
    </source>
</evidence>
<feature type="domain" description="Cytochrome b561 bacterial/Ni-hydrogenase" evidence="15">
    <location>
        <begin position="97"/>
        <end position="278"/>
    </location>
</feature>
<protein>
    <submittedName>
        <fullName evidence="16">Formate dehydrogenase N, cytochrome b-556 subunit</fullName>
        <ecNumber evidence="16">1.2.1.2</ecNumber>
    </submittedName>
</protein>
<accession>A0A0M4TA93</accession>
<evidence type="ECO:0000256" key="10">
    <source>
        <dbReference type="ARBA" id="ARBA00022989"/>
    </source>
</evidence>
<evidence type="ECO:0000313" key="16">
    <source>
        <dbReference type="EMBL" id="ALF47036.1"/>
    </source>
</evidence>
<feature type="transmembrane region" description="Helical" evidence="13">
    <location>
        <begin position="103"/>
        <end position="123"/>
    </location>
</feature>
<dbReference type="EMBL" id="CP012541">
    <property type="protein sequence ID" value="ALF47036.1"/>
    <property type="molecule type" value="Genomic_DNA"/>
</dbReference>
<sequence length="315" mass="35519">MTRILTLLFTLSVAAMAIEGPTGVNQFDSTIWAAQRIENIKPYEHGWGPIFTFIQGNDYFAIAALSIILAVIGAFVLHFLIIGPKHFSHDGKKVFAFSLIERIAHGLAAISWIILVPTGIIIMWGAELGGGTFVRFCRYLHDIATIIFAISVLPMLFAWTIRMLPAVYDIRWMMIVGGYLSKKKKPVPAGKFNAGQKAWYWIAIPGGIVMIITGAIMYFTDFKEPAVASWFGLTQIDLLRYSVIIHNCLGIACAVFFLVHIYMAAIAIHGAIWSMITGYKEEEEVYVLHHYWYQELVRENKIPVSDYEKSYTNLK</sequence>
<feature type="signal peptide" evidence="14">
    <location>
        <begin position="1"/>
        <end position="17"/>
    </location>
</feature>